<organism evidence="5 6">
    <name type="scientific">Herbiconiux flava</name>
    <dbReference type="NCBI Taxonomy" id="881268"/>
    <lineage>
        <taxon>Bacteria</taxon>
        <taxon>Bacillati</taxon>
        <taxon>Actinomycetota</taxon>
        <taxon>Actinomycetes</taxon>
        <taxon>Micrococcales</taxon>
        <taxon>Microbacteriaceae</taxon>
        <taxon>Herbiconiux</taxon>
    </lineage>
</organism>
<dbReference type="AlphaFoldDB" id="A0A852SC36"/>
<evidence type="ECO:0000313" key="6">
    <source>
        <dbReference type="Proteomes" id="UP000549913"/>
    </source>
</evidence>
<dbReference type="GO" id="GO:0003700">
    <property type="term" value="F:DNA-binding transcription factor activity"/>
    <property type="evidence" value="ECO:0007669"/>
    <property type="project" value="InterPro"/>
</dbReference>
<dbReference type="InterPro" id="IPR036388">
    <property type="entry name" value="WH-like_DNA-bd_sf"/>
</dbReference>
<dbReference type="Pfam" id="PF07702">
    <property type="entry name" value="UTRA"/>
    <property type="match status" value="1"/>
</dbReference>
<comment type="caution">
    <text evidence="5">The sequence shown here is derived from an EMBL/GenBank/DDBJ whole genome shotgun (WGS) entry which is preliminary data.</text>
</comment>
<dbReference type="Proteomes" id="UP000549913">
    <property type="component" value="Unassembled WGS sequence"/>
</dbReference>
<protein>
    <submittedName>
        <fullName evidence="5">GntR family transcriptional regulator</fullName>
    </submittedName>
</protein>
<dbReference type="PANTHER" id="PTHR44846:SF1">
    <property type="entry name" value="MANNOSYL-D-GLYCERATE TRANSPORT_METABOLISM SYSTEM REPRESSOR MNGR-RELATED"/>
    <property type="match status" value="1"/>
</dbReference>
<dbReference type="PROSITE" id="PS50949">
    <property type="entry name" value="HTH_GNTR"/>
    <property type="match status" value="1"/>
</dbReference>
<dbReference type="Pfam" id="PF00392">
    <property type="entry name" value="GntR"/>
    <property type="match status" value="1"/>
</dbReference>
<dbReference type="Gene3D" id="3.40.1410.10">
    <property type="entry name" value="Chorismate lyase-like"/>
    <property type="match status" value="1"/>
</dbReference>
<dbReference type="SUPFAM" id="SSF64288">
    <property type="entry name" value="Chorismate lyase-like"/>
    <property type="match status" value="1"/>
</dbReference>
<dbReference type="EMBL" id="JACCBM010000001">
    <property type="protein sequence ID" value="NYD69972.1"/>
    <property type="molecule type" value="Genomic_DNA"/>
</dbReference>
<dbReference type="InterPro" id="IPR028978">
    <property type="entry name" value="Chorismate_lyase_/UTRA_dom_sf"/>
</dbReference>
<gene>
    <name evidence="5" type="ORF">BJ984_001130</name>
</gene>
<keyword evidence="6" id="KW-1185">Reference proteome</keyword>
<evidence type="ECO:0000256" key="3">
    <source>
        <dbReference type="ARBA" id="ARBA00023163"/>
    </source>
</evidence>
<dbReference type="GO" id="GO:0045892">
    <property type="term" value="P:negative regulation of DNA-templated transcription"/>
    <property type="evidence" value="ECO:0007669"/>
    <property type="project" value="TreeGrafter"/>
</dbReference>
<dbReference type="InterPro" id="IPR036390">
    <property type="entry name" value="WH_DNA-bd_sf"/>
</dbReference>
<dbReference type="PRINTS" id="PR00035">
    <property type="entry name" value="HTHGNTR"/>
</dbReference>
<evidence type="ECO:0000256" key="2">
    <source>
        <dbReference type="ARBA" id="ARBA00023125"/>
    </source>
</evidence>
<dbReference type="SMART" id="SM00345">
    <property type="entry name" value="HTH_GNTR"/>
    <property type="match status" value="1"/>
</dbReference>
<keyword evidence="1" id="KW-0805">Transcription regulation</keyword>
<dbReference type="GO" id="GO:0003677">
    <property type="term" value="F:DNA binding"/>
    <property type="evidence" value="ECO:0007669"/>
    <property type="project" value="UniProtKB-KW"/>
</dbReference>
<dbReference type="CDD" id="cd07377">
    <property type="entry name" value="WHTH_GntR"/>
    <property type="match status" value="1"/>
</dbReference>
<evidence type="ECO:0000259" key="4">
    <source>
        <dbReference type="PROSITE" id="PS50949"/>
    </source>
</evidence>
<dbReference type="RefSeq" id="WP_179547207.1">
    <property type="nucleotide sequence ID" value="NZ_BSEW01000001.1"/>
</dbReference>
<reference evidence="5 6" key="1">
    <citation type="submission" date="2020-07" db="EMBL/GenBank/DDBJ databases">
        <title>Sequencing the genomes of 1000 actinobacteria strains.</title>
        <authorList>
            <person name="Klenk H.-P."/>
        </authorList>
    </citation>
    <scope>NUCLEOTIDE SEQUENCE [LARGE SCALE GENOMIC DNA]</scope>
    <source>
        <strain evidence="5 6">DSM 26474</strain>
    </source>
</reference>
<dbReference type="PANTHER" id="PTHR44846">
    <property type="entry name" value="MANNOSYL-D-GLYCERATE TRANSPORT/METABOLISM SYSTEM REPRESSOR MNGR-RELATED"/>
    <property type="match status" value="1"/>
</dbReference>
<name>A0A852SC36_9MICO</name>
<dbReference type="Gene3D" id="1.10.10.10">
    <property type="entry name" value="Winged helix-like DNA-binding domain superfamily/Winged helix DNA-binding domain"/>
    <property type="match status" value="1"/>
</dbReference>
<keyword evidence="2" id="KW-0238">DNA-binding</keyword>
<proteinExistence type="predicted"/>
<evidence type="ECO:0000313" key="5">
    <source>
        <dbReference type="EMBL" id="NYD69972.1"/>
    </source>
</evidence>
<dbReference type="InterPro" id="IPR000524">
    <property type="entry name" value="Tscrpt_reg_HTH_GntR"/>
</dbReference>
<accession>A0A852SC36</accession>
<dbReference type="SUPFAM" id="SSF46785">
    <property type="entry name" value="Winged helix' DNA-binding domain"/>
    <property type="match status" value="1"/>
</dbReference>
<feature type="domain" description="HTH gntR-type" evidence="4">
    <location>
        <begin position="19"/>
        <end position="87"/>
    </location>
</feature>
<dbReference type="InterPro" id="IPR050679">
    <property type="entry name" value="Bact_HTH_transcr_reg"/>
</dbReference>
<dbReference type="InterPro" id="IPR011663">
    <property type="entry name" value="UTRA"/>
</dbReference>
<evidence type="ECO:0000256" key="1">
    <source>
        <dbReference type="ARBA" id="ARBA00023015"/>
    </source>
</evidence>
<keyword evidence="3" id="KW-0804">Transcription</keyword>
<sequence>MAAAVTTLRLDPLVVPTGQPLRVAVYSSLAEAIRGGRVELGSLLPNEADLGVALRVSRTVVREALMLLEEDGLIRTRRGIGRFVAEALPQVGLEQLRPLEAIAATGDVAIEVVRTLHELQPTSDFITRGLQLGADDDTWVQENVLKRDDEPVAQMLEVLPAGAVLAERSPELAARLPELQTEGRSLLAAVMDVLGGRLGPAVYDVSVGRAGAERGRTIGLPAKAPVLVLTHNVLLDGKPIYLAKNLITQGFGSLTIAQG</sequence>